<sequence>MTHSTKLAPFKIPATELHAFGEFSLPQAPHVTVFERIDAIPQQFFRVQRNLTQLENLVTQITVPFEFMLFVGKLSVGYYLQVGIIGEENYPTSVVSAYASGQSDDNHQVKIVYGRRWLIEESTPSSEVLQTALLAVQKAREHELREKLSIIFNTQEQQGTPFNSHQDAPLMRHVKRELQSRLSETISDQVSRLRFDGHRFSVTRTTPVSPTQTAFELDFDIPAHGRPEFSRRYPEFAHQTLLVVCDPLQANQFLHRVVEAMLTQSQRYTCENTRFSGFPRFGSQINAVSLARFSYQTRRPAEVSAVFHQHFKRMSQQVDGDKVPSINANELGAQQRAKLALSGVQQGHLPYDYEQEKAEAPKTKLSAQSGILSG</sequence>
<dbReference type="RefSeq" id="WP_189398002.1">
    <property type="nucleotide sequence ID" value="NZ_BMXA01000001.1"/>
</dbReference>
<evidence type="ECO:0000313" key="3">
    <source>
        <dbReference type="Proteomes" id="UP000614811"/>
    </source>
</evidence>
<proteinExistence type="predicted"/>
<evidence type="ECO:0000313" key="2">
    <source>
        <dbReference type="EMBL" id="GGZ96195.1"/>
    </source>
</evidence>
<dbReference type="Proteomes" id="UP000614811">
    <property type="component" value="Unassembled WGS sequence"/>
</dbReference>
<feature type="compositionally biased region" description="Polar residues" evidence="1">
    <location>
        <begin position="365"/>
        <end position="374"/>
    </location>
</feature>
<evidence type="ECO:0000256" key="1">
    <source>
        <dbReference type="SAM" id="MobiDB-lite"/>
    </source>
</evidence>
<name>A0A918REY6_9GAMM</name>
<reference evidence="2" key="1">
    <citation type="journal article" date="2014" name="Int. J. Syst. Evol. Microbiol.">
        <title>Complete genome sequence of Corynebacterium casei LMG S-19264T (=DSM 44701T), isolated from a smear-ripened cheese.</title>
        <authorList>
            <consortium name="US DOE Joint Genome Institute (JGI-PGF)"/>
            <person name="Walter F."/>
            <person name="Albersmeier A."/>
            <person name="Kalinowski J."/>
            <person name="Ruckert C."/>
        </authorList>
    </citation>
    <scope>NUCLEOTIDE SEQUENCE</scope>
    <source>
        <strain evidence="2">KCTC 12711</strain>
    </source>
</reference>
<comment type="caution">
    <text evidence="2">The sequence shown here is derived from an EMBL/GenBank/DDBJ whole genome shotgun (WGS) entry which is preliminary data.</text>
</comment>
<reference evidence="2" key="2">
    <citation type="submission" date="2020-09" db="EMBL/GenBank/DDBJ databases">
        <authorList>
            <person name="Sun Q."/>
            <person name="Kim S."/>
        </authorList>
    </citation>
    <scope>NUCLEOTIDE SEQUENCE</scope>
    <source>
        <strain evidence="2">KCTC 12711</strain>
    </source>
</reference>
<feature type="region of interest" description="Disordered" evidence="1">
    <location>
        <begin position="355"/>
        <end position="374"/>
    </location>
</feature>
<dbReference type="EMBL" id="BMXA01000001">
    <property type="protein sequence ID" value="GGZ96195.1"/>
    <property type="molecule type" value="Genomic_DNA"/>
</dbReference>
<organism evidence="2 3">
    <name type="scientific">Arenicella chitinivorans</name>
    <dbReference type="NCBI Taxonomy" id="1329800"/>
    <lineage>
        <taxon>Bacteria</taxon>
        <taxon>Pseudomonadati</taxon>
        <taxon>Pseudomonadota</taxon>
        <taxon>Gammaproteobacteria</taxon>
        <taxon>Arenicellales</taxon>
        <taxon>Arenicellaceae</taxon>
        <taxon>Arenicella</taxon>
    </lineage>
</organism>
<keyword evidence="3" id="KW-1185">Reference proteome</keyword>
<protein>
    <submittedName>
        <fullName evidence="2">Uncharacterized protein</fullName>
    </submittedName>
</protein>
<gene>
    <name evidence="2" type="ORF">GCM10008090_00500</name>
</gene>
<accession>A0A918REY6</accession>
<dbReference type="AlphaFoldDB" id="A0A918REY6"/>